<keyword evidence="3" id="KW-1185">Reference proteome</keyword>
<evidence type="ECO:0000313" key="2">
    <source>
        <dbReference type="EnsemblPlants" id="TuG1812U0000013300.01.T01"/>
    </source>
</evidence>
<dbReference type="PANTHER" id="PTHR10623">
    <property type="entry name" value="MICROTUBULE-ASSOCIATED PROTEIN RP/EB FAMILY MEMBER"/>
    <property type="match status" value="1"/>
</dbReference>
<dbReference type="EnsemblPlants" id="TuG1812U0000013300.01.T01">
    <property type="protein sequence ID" value="TuG1812U0000013300.01.T01"/>
    <property type="gene ID" value="TuG1812U0000013300.01"/>
</dbReference>
<dbReference type="Gramene" id="TuG1812U0000013300.01.T01">
    <property type="protein sequence ID" value="TuG1812U0000013300.01.T01"/>
    <property type="gene ID" value="TuG1812U0000013300.01"/>
</dbReference>
<dbReference type="Gramene" id="TuG1812G0400003638.01.T01">
    <property type="protein sequence ID" value="TuG1812G0400003638.01.T01"/>
    <property type="gene ID" value="TuG1812G0400003638.01"/>
</dbReference>
<evidence type="ECO:0000259" key="1">
    <source>
        <dbReference type="PROSITE" id="PS50021"/>
    </source>
</evidence>
<dbReference type="EnsemblPlants" id="TuG1812G0400003638.01.T01">
    <property type="protein sequence ID" value="TuG1812G0400003638.01.T01"/>
    <property type="gene ID" value="TuG1812G0400003638.01"/>
</dbReference>
<dbReference type="InterPro" id="IPR001715">
    <property type="entry name" value="CH_dom"/>
</dbReference>
<sequence length="102" mass="11631">MALPDSRVEPELHWSMDQTCRRWSSAWIMTWSSWGTGSSSLQVVSGAVQCQLLDIVHPGLVLMHKVNSDAKMEYDMIQNYRILLDVFNKLQIGKVRVVILLA</sequence>
<name>A0A8R7VK53_TRIUA</name>
<dbReference type="InterPro" id="IPR027328">
    <property type="entry name" value="MAPRE"/>
</dbReference>
<accession>A0A8R7VK53</accession>
<dbReference type="PROSITE" id="PS50021">
    <property type="entry name" value="CH"/>
    <property type="match status" value="1"/>
</dbReference>
<reference evidence="3" key="1">
    <citation type="journal article" date="2013" name="Nature">
        <title>Draft genome of the wheat A-genome progenitor Triticum urartu.</title>
        <authorList>
            <person name="Ling H.Q."/>
            <person name="Zhao S."/>
            <person name="Liu D."/>
            <person name="Wang J."/>
            <person name="Sun H."/>
            <person name="Zhang C."/>
            <person name="Fan H."/>
            <person name="Li D."/>
            <person name="Dong L."/>
            <person name="Tao Y."/>
            <person name="Gao C."/>
            <person name="Wu H."/>
            <person name="Li Y."/>
            <person name="Cui Y."/>
            <person name="Guo X."/>
            <person name="Zheng S."/>
            <person name="Wang B."/>
            <person name="Yu K."/>
            <person name="Liang Q."/>
            <person name="Yang W."/>
            <person name="Lou X."/>
            <person name="Chen J."/>
            <person name="Feng M."/>
            <person name="Jian J."/>
            <person name="Zhang X."/>
            <person name="Luo G."/>
            <person name="Jiang Y."/>
            <person name="Liu J."/>
            <person name="Wang Z."/>
            <person name="Sha Y."/>
            <person name="Zhang B."/>
            <person name="Wu H."/>
            <person name="Tang D."/>
            <person name="Shen Q."/>
            <person name="Xue P."/>
            <person name="Zou S."/>
            <person name="Wang X."/>
            <person name="Liu X."/>
            <person name="Wang F."/>
            <person name="Yang Y."/>
            <person name="An X."/>
            <person name="Dong Z."/>
            <person name="Zhang K."/>
            <person name="Zhang X."/>
            <person name="Luo M.C."/>
            <person name="Dvorak J."/>
            <person name="Tong Y."/>
            <person name="Wang J."/>
            <person name="Yang H."/>
            <person name="Li Z."/>
            <person name="Wang D."/>
            <person name="Zhang A."/>
            <person name="Wang J."/>
        </authorList>
    </citation>
    <scope>NUCLEOTIDE SEQUENCE</scope>
    <source>
        <strain evidence="3">cv. G1812</strain>
    </source>
</reference>
<dbReference type="AlphaFoldDB" id="A0A8R7VK53"/>
<feature type="domain" description="Calponin-homology (CH)" evidence="1">
    <location>
        <begin position="14"/>
        <end position="102"/>
    </location>
</feature>
<evidence type="ECO:0000313" key="3">
    <source>
        <dbReference type="Proteomes" id="UP000015106"/>
    </source>
</evidence>
<protein>
    <recommendedName>
        <fullName evidence="1">Calponin-homology (CH) domain-containing protein</fullName>
    </recommendedName>
</protein>
<dbReference type="SUPFAM" id="SSF47576">
    <property type="entry name" value="Calponin-homology domain, CH-domain"/>
    <property type="match status" value="1"/>
</dbReference>
<dbReference type="Proteomes" id="UP000015106">
    <property type="component" value="Chromosome 4"/>
</dbReference>
<organism evidence="2 3">
    <name type="scientific">Triticum urartu</name>
    <name type="common">Red wild einkorn</name>
    <name type="synonym">Crithodium urartu</name>
    <dbReference type="NCBI Taxonomy" id="4572"/>
    <lineage>
        <taxon>Eukaryota</taxon>
        <taxon>Viridiplantae</taxon>
        <taxon>Streptophyta</taxon>
        <taxon>Embryophyta</taxon>
        <taxon>Tracheophyta</taxon>
        <taxon>Spermatophyta</taxon>
        <taxon>Magnoliopsida</taxon>
        <taxon>Liliopsida</taxon>
        <taxon>Poales</taxon>
        <taxon>Poaceae</taxon>
        <taxon>BOP clade</taxon>
        <taxon>Pooideae</taxon>
        <taxon>Triticodae</taxon>
        <taxon>Triticeae</taxon>
        <taxon>Triticinae</taxon>
        <taxon>Triticum</taxon>
    </lineage>
</organism>
<reference evidence="2" key="2">
    <citation type="submission" date="2018-03" db="EMBL/GenBank/DDBJ databases">
        <title>The Triticum urartu genome reveals the dynamic nature of wheat genome evolution.</title>
        <authorList>
            <person name="Ling H."/>
            <person name="Ma B."/>
            <person name="Shi X."/>
            <person name="Liu H."/>
            <person name="Dong L."/>
            <person name="Sun H."/>
            <person name="Cao Y."/>
            <person name="Gao Q."/>
            <person name="Zheng S."/>
            <person name="Li Y."/>
            <person name="Yu Y."/>
            <person name="Du H."/>
            <person name="Qi M."/>
            <person name="Li Y."/>
            <person name="Yu H."/>
            <person name="Cui Y."/>
            <person name="Wang N."/>
            <person name="Chen C."/>
            <person name="Wu H."/>
            <person name="Zhao Y."/>
            <person name="Zhang J."/>
            <person name="Li Y."/>
            <person name="Zhou W."/>
            <person name="Zhang B."/>
            <person name="Hu W."/>
            <person name="Eijk M."/>
            <person name="Tang J."/>
            <person name="Witsenboer H."/>
            <person name="Zhao S."/>
            <person name="Li Z."/>
            <person name="Zhang A."/>
            <person name="Wang D."/>
            <person name="Liang C."/>
        </authorList>
    </citation>
    <scope>NUCLEOTIDE SEQUENCE [LARGE SCALE GENOMIC DNA]</scope>
    <source>
        <strain evidence="2">cv. G1812</strain>
    </source>
</reference>
<proteinExistence type="predicted"/>
<reference evidence="2" key="3">
    <citation type="submission" date="2022-06" db="UniProtKB">
        <authorList>
            <consortium name="EnsemblPlants"/>
        </authorList>
    </citation>
    <scope>IDENTIFICATION</scope>
</reference>
<dbReference type="InterPro" id="IPR036872">
    <property type="entry name" value="CH_dom_sf"/>
</dbReference>
<dbReference type="GO" id="GO:0008017">
    <property type="term" value="F:microtubule binding"/>
    <property type="evidence" value="ECO:0007669"/>
    <property type="project" value="InterPro"/>
</dbReference>
<dbReference type="Gene3D" id="1.10.418.10">
    <property type="entry name" value="Calponin-like domain"/>
    <property type="match status" value="1"/>
</dbReference>